<proteinExistence type="predicted"/>
<sequence length="309" mass="35603">MPYVDEEEWYYCSKDEQGCGAYHDHPQNYIQSESEDSFSDSNSDSDSDEDLSDSRTASSKCDRVDRDPALVSDFPGRCHDEKGSENRYSTLKRWRKSPPAKDQLPGISLPSRSEEIVEENTADLEKSKVEHASCSGSGHPVWDLSQLQEWGYHLHGGASEPDIREDLWRRMKEWYGLCRSLNDLPVLQEYDNRLVFLADNGVYMSDTWECMQITLIAVDFWKAQKILMMGWKFQGASTVKKLDANPIIVTKASTFTSKISQQEKINPRFCGFPPSNMWARRSQHGYAPLYVKSTRMDEAKKVFLRARFY</sequence>
<reference evidence="2 3" key="1">
    <citation type="journal article" date="2018" name="Nat. Ecol. Evol.">
        <title>Pezizomycetes genomes reveal the molecular basis of ectomycorrhizal truffle lifestyle.</title>
        <authorList>
            <person name="Murat C."/>
            <person name="Payen T."/>
            <person name="Noel B."/>
            <person name="Kuo A."/>
            <person name="Morin E."/>
            <person name="Chen J."/>
            <person name="Kohler A."/>
            <person name="Krizsan K."/>
            <person name="Balestrini R."/>
            <person name="Da Silva C."/>
            <person name="Montanini B."/>
            <person name="Hainaut M."/>
            <person name="Levati E."/>
            <person name="Barry K.W."/>
            <person name="Belfiori B."/>
            <person name="Cichocki N."/>
            <person name="Clum A."/>
            <person name="Dockter R.B."/>
            <person name="Fauchery L."/>
            <person name="Guy J."/>
            <person name="Iotti M."/>
            <person name="Le Tacon F."/>
            <person name="Lindquist E.A."/>
            <person name="Lipzen A."/>
            <person name="Malagnac F."/>
            <person name="Mello A."/>
            <person name="Molinier V."/>
            <person name="Miyauchi S."/>
            <person name="Poulain J."/>
            <person name="Riccioni C."/>
            <person name="Rubini A."/>
            <person name="Sitrit Y."/>
            <person name="Splivallo R."/>
            <person name="Traeger S."/>
            <person name="Wang M."/>
            <person name="Zifcakova L."/>
            <person name="Wipf D."/>
            <person name="Zambonelli A."/>
            <person name="Paolocci F."/>
            <person name="Nowrousian M."/>
            <person name="Ottonello S."/>
            <person name="Baldrian P."/>
            <person name="Spatafora J.W."/>
            <person name="Henrissat B."/>
            <person name="Nagy L.G."/>
            <person name="Aury J.M."/>
            <person name="Wincker P."/>
            <person name="Grigoriev I.V."/>
            <person name="Bonfante P."/>
            <person name="Martin F.M."/>
        </authorList>
    </citation>
    <scope>NUCLEOTIDE SEQUENCE [LARGE SCALE GENOMIC DNA]</scope>
    <source>
        <strain evidence="2 3">RN42</strain>
    </source>
</reference>
<name>A0A3N4IGG0_ASCIM</name>
<dbReference type="EMBL" id="ML119658">
    <property type="protein sequence ID" value="RPA84517.1"/>
    <property type="molecule type" value="Genomic_DNA"/>
</dbReference>
<accession>A0A3N4IGG0</accession>
<feature type="region of interest" description="Disordered" evidence="1">
    <location>
        <begin position="21"/>
        <end position="107"/>
    </location>
</feature>
<evidence type="ECO:0000313" key="2">
    <source>
        <dbReference type="EMBL" id="RPA84517.1"/>
    </source>
</evidence>
<protein>
    <submittedName>
        <fullName evidence="2">Uncharacterized protein</fullName>
    </submittedName>
</protein>
<gene>
    <name evidence="2" type="ORF">BJ508DRAFT_323432</name>
</gene>
<dbReference type="Proteomes" id="UP000275078">
    <property type="component" value="Unassembled WGS sequence"/>
</dbReference>
<organism evidence="2 3">
    <name type="scientific">Ascobolus immersus RN42</name>
    <dbReference type="NCBI Taxonomy" id="1160509"/>
    <lineage>
        <taxon>Eukaryota</taxon>
        <taxon>Fungi</taxon>
        <taxon>Dikarya</taxon>
        <taxon>Ascomycota</taxon>
        <taxon>Pezizomycotina</taxon>
        <taxon>Pezizomycetes</taxon>
        <taxon>Pezizales</taxon>
        <taxon>Ascobolaceae</taxon>
        <taxon>Ascobolus</taxon>
    </lineage>
</organism>
<feature type="compositionally biased region" description="Basic and acidic residues" evidence="1">
    <location>
        <begin position="76"/>
        <end position="85"/>
    </location>
</feature>
<keyword evidence="3" id="KW-1185">Reference proteome</keyword>
<evidence type="ECO:0000256" key="1">
    <source>
        <dbReference type="SAM" id="MobiDB-lite"/>
    </source>
</evidence>
<dbReference type="AlphaFoldDB" id="A0A3N4IGG0"/>
<evidence type="ECO:0000313" key="3">
    <source>
        <dbReference type="Proteomes" id="UP000275078"/>
    </source>
</evidence>
<feature type="compositionally biased region" description="Acidic residues" evidence="1">
    <location>
        <begin position="33"/>
        <end position="51"/>
    </location>
</feature>